<evidence type="ECO:0000256" key="5">
    <source>
        <dbReference type="SAM" id="MobiDB-lite"/>
    </source>
</evidence>
<feature type="region of interest" description="Disordered" evidence="5">
    <location>
        <begin position="538"/>
        <end position="633"/>
    </location>
</feature>
<evidence type="ECO:0000256" key="1">
    <source>
        <dbReference type="ARBA" id="ARBA00004123"/>
    </source>
</evidence>
<keyword evidence="9" id="KW-1185">Reference proteome</keyword>
<keyword evidence="3" id="KW-0804">Transcription</keyword>
<organism evidence="8 9">
    <name type="scientific">Neoarthrinium moseri</name>
    <dbReference type="NCBI Taxonomy" id="1658444"/>
    <lineage>
        <taxon>Eukaryota</taxon>
        <taxon>Fungi</taxon>
        <taxon>Dikarya</taxon>
        <taxon>Ascomycota</taxon>
        <taxon>Pezizomycotina</taxon>
        <taxon>Sordariomycetes</taxon>
        <taxon>Xylariomycetidae</taxon>
        <taxon>Amphisphaeriales</taxon>
        <taxon>Apiosporaceae</taxon>
        <taxon>Neoarthrinium</taxon>
    </lineage>
</organism>
<evidence type="ECO:0008006" key="10">
    <source>
        <dbReference type="Google" id="ProtNLM"/>
    </source>
</evidence>
<feature type="compositionally biased region" description="Acidic residues" evidence="5">
    <location>
        <begin position="598"/>
        <end position="627"/>
    </location>
</feature>
<evidence type="ECO:0000259" key="7">
    <source>
        <dbReference type="Pfam" id="PF17682"/>
    </source>
</evidence>
<feature type="region of interest" description="Disordered" evidence="5">
    <location>
        <begin position="1"/>
        <end position="22"/>
    </location>
</feature>
<dbReference type="GO" id="GO:0005634">
    <property type="term" value="C:nucleus"/>
    <property type="evidence" value="ECO:0007669"/>
    <property type="project" value="UniProtKB-SubCell"/>
</dbReference>
<evidence type="ECO:0000313" key="8">
    <source>
        <dbReference type="EMBL" id="KAI1864186.1"/>
    </source>
</evidence>
<sequence>MLGLKDLFPSQGPKQNPHAAPYFEAPPQKIIAVEHPYIIKDVDKAVKTFGTNPNLQRLFEDDTGRVSLPLWLRPQVPTTKPIMSHNAASNNVVLKITVPKRTGRKRKRGSDEPFSGDFAWSDAASSEPVCSFARLDDPTSTLRKLQDNIGKYQAEAVGYVKDTHRYRGLADFQFSGKDYPYLTKVADHLLPMKVSKLKELRIDPSLHTGKGQEIIPPPYFTDRTIPFNYLYEQNPYVREQGKDEHGNPIVINVQSRLALTFGHYINHDQYPIPVGPTKNVMNSRQVPPDLLERMRAAMNERPIWTRRALITRVAPYYSDNSLKIAVQLVGYQFKGGPWRDAVIKYGVDPRTSPEYRIYQTLAFKLEQLPINSIVKNGVVRSMGKEETRRSYFWDGQSYCTNGKFWQICDITDPELVKMIEAAPLRTECDINSEGWWYTGTWSKVKAFMKAKMIAIKAGRLGSEDDEPKKKDCLYDSIMLEKLSQYPDINPPNSRTPVNVNVLALLYGMEDVAGLEGIRYRYRRRQDFKDQLAAMGFRRRSRKNAVGEQRPEDHGLGVGPGSESDDGSEGGEERKDKTQFPDDAWAHILDSDLSGGEGGDADESIMPEDDEGQEDDDMEAGEGEDEDPEARARQ</sequence>
<comment type="subcellular location">
    <subcellularLocation>
        <location evidence="1">Nucleus</location>
    </subcellularLocation>
</comment>
<dbReference type="PANTHER" id="PTHR13230">
    <property type="entry name" value="GENERAL TRANSCRIPTION FACTOR IIIC, POLYPEPTIDE 5"/>
    <property type="match status" value="1"/>
</dbReference>
<protein>
    <recommendedName>
        <fullName evidence="10">Transcription factor tau subunit sfc1</fullName>
    </recommendedName>
</protein>
<dbReference type="AlphaFoldDB" id="A0A9P9WHI8"/>
<dbReference type="GO" id="GO:0001002">
    <property type="term" value="F:RNA polymerase III type 1 promoter sequence-specific DNA binding"/>
    <property type="evidence" value="ECO:0007669"/>
    <property type="project" value="TreeGrafter"/>
</dbReference>
<evidence type="ECO:0000313" key="9">
    <source>
        <dbReference type="Proteomes" id="UP000829685"/>
    </source>
</evidence>
<reference evidence="8" key="1">
    <citation type="submission" date="2021-03" db="EMBL/GenBank/DDBJ databases">
        <title>Revisited historic fungal species revealed as producer of novel bioactive compounds through whole genome sequencing and comparative genomics.</title>
        <authorList>
            <person name="Vignolle G.A."/>
            <person name="Hochenegger N."/>
            <person name="Mach R.L."/>
            <person name="Mach-Aigner A.R."/>
            <person name="Javad Rahimi M."/>
            <person name="Salim K.A."/>
            <person name="Chan C.M."/>
            <person name="Lim L.B.L."/>
            <person name="Cai F."/>
            <person name="Druzhinina I.S."/>
            <person name="U'Ren J.M."/>
            <person name="Derntl C."/>
        </authorList>
    </citation>
    <scope>NUCLEOTIDE SEQUENCE</scope>
    <source>
        <strain evidence="8">TUCIM 5799</strain>
    </source>
</reference>
<dbReference type="Gene3D" id="3.30.200.160">
    <property type="entry name" value="TFIIIC, subcomplex tauA, subunit Sfc1, barrel domain"/>
    <property type="match status" value="1"/>
</dbReference>
<dbReference type="EMBL" id="JAFIMR010000024">
    <property type="protein sequence ID" value="KAI1864186.1"/>
    <property type="molecule type" value="Genomic_DNA"/>
</dbReference>
<accession>A0A9P9WHI8</accession>
<keyword evidence="2" id="KW-0238">DNA-binding</keyword>
<keyword evidence="4" id="KW-0539">Nucleus</keyword>
<evidence type="ECO:0000259" key="6">
    <source>
        <dbReference type="Pfam" id="PF09734"/>
    </source>
</evidence>
<evidence type="ECO:0000256" key="2">
    <source>
        <dbReference type="ARBA" id="ARBA00023125"/>
    </source>
</evidence>
<dbReference type="GO" id="GO:0000127">
    <property type="term" value="C:transcription factor TFIIIC complex"/>
    <property type="evidence" value="ECO:0007669"/>
    <property type="project" value="InterPro"/>
</dbReference>
<proteinExistence type="predicted"/>
<feature type="domain" description="Transcription factor IIIC subunit Tfc1/Sfc1 triple barrel" evidence="7">
    <location>
        <begin position="31"/>
        <end position="175"/>
    </location>
</feature>
<dbReference type="Pfam" id="PF17682">
    <property type="entry name" value="Tau95_N"/>
    <property type="match status" value="1"/>
</dbReference>
<dbReference type="GO" id="GO:0006384">
    <property type="term" value="P:transcription initiation at RNA polymerase III promoter"/>
    <property type="evidence" value="ECO:0007669"/>
    <property type="project" value="InterPro"/>
</dbReference>
<comment type="caution">
    <text evidence="8">The sequence shown here is derived from an EMBL/GenBank/DDBJ whole genome shotgun (WGS) entry which is preliminary data.</text>
</comment>
<dbReference type="InterPro" id="IPR042536">
    <property type="entry name" value="TFIIIC_tauA_Sfc1"/>
</dbReference>
<dbReference type="InterPro" id="IPR041499">
    <property type="entry name" value="Tfc1/Sfc1_N"/>
</dbReference>
<evidence type="ECO:0000256" key="3">
    <source>
        <dbReference type="ARBA" id="ARBA00023163"/>
    </source>
</evidence>
<evidence type="ECO:0000256" key="4">
    <source>
        <dbReference type="ARBA" id="ARBA00023242"/>
    </source>
</evidence>
<dbReference type="InterPro" id="IPR019136">
    <property type="entry name" value="TF_IIIC_su-5_HTH"/>
</dbReference>
<gene>
    <name evidence="8" type="ORF">JX265_008557</name>
</gene>
<dbReference type="PANTHER" id="PTHR13230:SF5">
    <property type="entry name" value="GENERAL TRANSCRIPTION FACTOR 3C POLYPEPTIDE 5"/>
    <property type="match status" value="1"/>
</dbReference>
<name>A0A9P9WHI8_9PEZI</name>
<dbReference type="InterPro" id="IPR040454">
    <property type="entry name" value="TF_IIIC_Tfc1/Sfc1"/>
</dbReference>
<dbReference type="Pfam" id="PF09734">
    <property type="entry name" value="Tau95"/>
    <property type="match status" value="1"/>
</dbReference>
<dbReference type="Proteomes" id="UP000829685">
    <property type="component" value="Unassembled WGS sequence"/>
</dbReference>
<dbReference type="GO" id="GO:0001003">
    <property type="term" value="F:RNA polymerase III type 2 promoter sequence-specific DNA binding"/>
    <property type="evidence" value="ECO:0007669"/>
    <property type="project" value="TreeGrafter"/>
</dbReference>
<dbReference type="OrthoDB" id="5598268at2759"/>
<feature type="compositionally biased region" description="Basic and acidic residues" evidence="5">
    <location>
        <begin position="570"/>
        <end position="579"/>
    </location>
</feature>
<feature type="domain" description="Transcription factor IIIC subunit 5 HTH" evidence="6">
    <location>
        <begin position="214"/>
        <end position="364"/>
    </location>
</feature>